<dbReference type="RefSeq" id="WP_237364083.1">
    <property type="nucleotide sequence ID" value="NZ_CAKLDM010000005.1"/>
</dbReference>
<reference evidence="1" key="1">
    <citation type="submission" date="2021-11" db="EMBL/GenBank/DDBJ databases">
        <authorList>
            <person name="Rodrigo-Torres L."/>
            <person name="Arahal R. D."/>
            <person name="Lucena T."/>
        </authorList>
    </citation>
    <scope>NUCLEOTIDE SEQUENCE</scope>
    <source>
        <strain evidence="1">CECT 7928</strain>
    </source>
</reference>
<comment type="caution">
    <text evidence="1">The sequence shown here is derived from an EMBL/GenBank/DDBJ whole genome shotgun (WGS) entry which is preliminary data.</text>
</comment>
<dbReference type="EMBL" id="CAKLDM010000005">
    <property type="protein sequence ID" value="CAH0543185.1"/>
    <property type="molecule type" value="Genomic_DNA"/>
</dbReference>
<name>A0ABM9AA93_9VIBR</name>
<evidence type="ECO:0000313" key="1">
    <source>
        <dbReference type="EMBL" id="CAH0543185.1"/>
    </source>
</evidence>
<proteinExistence type="predicted"/>
<protein>
    <submittedName>
        <fullName evidence="1">Uncharacterized protein</fullName>
    </submittedName>
</protein>
<sequence>MLSFDLSLIPEVDEFFSTVHDYTIKEFGGTYTCFYHESQKTKNKLFWISETSWGKVYVEKNYIKDCHLFNFGRNMMRKTNYICFPWKQIKEETKIQKEISGARREHNIDHGLNFANLRFNCITGLNFSSFTQNRVFTKELFHDFEKISAVRNEAFRYISKYNLLMHKNNTTIVDVLSYSKNLVPPSASFLIENNAHLFTTNAQLHYPLKIPL</sequence>
<accession>A0ABM9AA93</accession>
<dbReference type="Proteomes" id="UP000838748">
    <property type="component" value="Unassembled WGS sequence"/>
</dbReference>
<keyword evidence="2" id="KW-1185">Reference proteome</keyword>
<organism evidence="1 2">
    <name type="scientific">Vibrio marisflavi CECT 7928</name>
    <dbReference type="NCBI Taxonomy" id="634439"/>
    <lineage>
        <taxon>Bacteria</taxon>
        <taxon>Pseudomonadati</taxon>
        <taxon>Pseudomonadota</taxon>
        <taxon>Gammaproteobacteria</taxon>
        <taxon>Vibrionales</taxon>
        <taxon>Vibrionaceae</taxon>
        <taxon>Vibrio</taxon>
    </lineage>
</organism>
<evidence type="ECO:0000313" key="2">
    <source>
        <dbReference type="Proteomes" id="UP000838748"/>
    </source>
</evidence>
<gene>
    <name evidence="1" type="ORF">VMF7928_04450</name>
</gene>